<dbReference type="RefSeq" id="WP_129718836.1">
    <property type="nucleotide sequence ID" value="NZ_PRLK01000006.1"/>
</dbReference>
<sequence length="181" mass="21004">MKKNLLFLTNNIKINNKFVFLDTNIFVYASENDTFKNWLINNKEKNGVSFTTIDIVSFEYTKNCKDSLQIVKKRELINLLASAPIQSRHFFDIEFSMIMSKLVSDKNCQFADFLLASALMKYSKNREDNQCYLLTADIKAFTSNLFKIEGILNISVKSNMVAIYLISFNKGEYIKELKNIK</sequence>
<evidence type="ECO:0000313" key="2">
    <source>
        <dbReference type="Proteomes" id="UP001190925"/>
    </source>
</evidence>
<organism evidence="1 2">
    <name type="scientific">Candidatus Nanogingivalis gingivitcus</name>
    <dbReference type="NCBI Taxonomy" id="2171992"/>
    <lineage>
        <taxon>Bacteria</taxon>
        <taxon>Candidatus Saccharimonadota</taxon>
        <taxon>Candidatus Nanosyncoccalia</taxon>
        <taxon>Candidatus Nanogingivales</taxon>
        <taxon>Candidatus Nanogingivalaceae</taxon>
        <taxon>Candidatus Nanogingivalis</taxon>
    </lineage>
</organism>
<reference evidence="1 2" key="1">
    <citation type="journal article" date="2018" name="bioRxiv">
        <title>Evidence of independent acquisition and adaption of ultra-small bacteria to human hosts across the highly diverse yet reduced genomes of the phylum Saccharibacteria.</title>
        <authorList>
            <person name="McLean J.S."/>
            <person name="Bor B."/>
            <person name="To T.T."/>
            <person name="Liu Q."/>
            <person name="Kearns K.A."/>
            <person name="Solden L.M."/>
            <person name="Wrighton K.C."/>
            <person name="He X."/>
            <person name="Shi W."/>
        </authorList>
    </citation>
    <scope>NUCLEOTIDE SEQUENCE [LARGE SCALE GENOMIC DNA]</scope>
    <source>
        <strain evidence="1 2">TM7_CMJM_G6_1_HOT_870</strain>
    </source>
</reference>
<name>A0ABY0FHT5_9BACT</name>
<dbReference type="Proteomes" id="UP001190925">
    <property type="component" value="Unassembled WGS sequence"/>
</dbReference>
<dbReference type="CDD" id="cd09854">
    <property type="entry name" value="PIN_VapC-like"/>
    <property type="match status" value="1"/>
</dbReference>
<protein>
    <recommendedName>
        <fullName evidence="3">PIN domain-containing protein</fullName>
    </recommendedName>
</protein>
<dbReference type="SUPFAM" id="SSF88723">
    <property type="entry name" value="PIN domain-like"/>
    <property type="match status" value="1"/>
</dbReference>
<reference evidence="1 2" key="2">
    <citation type="journal article" date="2020" name="Cell Rep.">
        <title>Acquisition and Adaptation of Ultra-small Parasitic Reduced Genome Bacteria to Mammalian Hosts.</title>
        <authorList>
            <person name="McLean J.S."/>
            <person name="Bor B."/>
            <person name="Kerns K.A."/>
            <person name="Liu Q."/>
            <person name="To T.T."/>
            <person name="Solden L."/>
            <person name="Hendrickson E.L."/>
            <person name="Wrighton K."/>
            <person name="Shi W."/>
            <person name="He X."/>
        </authorList>
    </citation>
    <scope>NUCLEOTIDE SEQUENCE [LARGE SCALE GENOMIC DNA]</scope>
    <source>
        <strain evidence="1 2">TM7_CMJM_G6_1_HOT_870</strain>
    </source>
</reference>
<dbReference type="EMBL" id="PRLK01000006">
    <property type="protein sequence ID" value="RYC72507.1"/>
    <property type="molecule type" value="Genomic_DNA"/>
</dbReference>
<keyword evidence="2" id="KW-1185">Reference proteome</keyword>
<proteinExistence type="predicted"/>
<comment type="caution">
    <text evidence="1">The sequence shown here is derived from an EMBL/GenBank/DDBJ whole genome shotgun (WGS) entry which is preliminary data.</text>
</comment>
<evidence type="ECO:0008006" key="3">
    <source>
        <dbReference type="Google" id="ProtNLM"/>
    </source>
</evidence>
<gene>
    <name evidence="1" type="ORF">G6CMJM_00434</name>
</gene>
<dbReference type="InterPro" id="IPR029060">
    <property type="entry name" value="PIN-like_dom_sf"/>
</dbReference>
<evidence type="ECO:0000313" key="1">
    <source>
        <dbReference type="EMBL" id="RYC72507.1"/>
    </source>
</evidence>
<accession>A0ABY0FHT5</accession>